<gene>
    <name evidence="3" type="ORF">SAMN05444370_102443</name>
</gene>
<dbReference type="EMBL" id="FNQM01000002">
    <property type="protein sequence ID" value="SDZ99277.1"/>
    <property type="molecule type" value="Genomic_DNA"/>
</dbReference>
<protein>
    <submittedName>
        <fullName evidence="3">Putative tricarboxylic transport membrane protein</fullName>
    </submittedName>
</protein>
<keyword evidence="1" id="KW-1133">Transmembrane helix</keyword>
<dbReference type="OrthoDB" id="8907787at2"/>
<proteinExistence type="predicted"/>
<dbReference type="Proteomes" id="UP000198703">
    <property type="component" value="Unassembled WGS sequence"/>
</dbReference>
<dbReference type="STRING" id="89524.SAMN05444370_102443"/>
<evidence type="ECO:0000313" key="4">
    <source>
        <dbReference type="Proteomes" id="UP000198703"/>
    </source>
</evidence>
<sequence length="148" mass="14866">MNRGDAWTGAALVALGLAVVWRAQGFPKLGGMDYGPDLFPTIAAGGLIVCGGLIGAEGARAPAASRGDSVPAKAVGLLATVAGAALALPWLGFHLTFAAVALVASRLFGGGWATCAAMAAAAPLALHFIFYSLLRVPLPWGLLTPAAW</sequence>
<feature type="domain" description="DUF1468" evidence="2">
    <location>
        <begin position="7"/>
        <end position="139"/>
    </location>
</feature>
<evidence type="ECO:0000259" key="2">
    <source>
        <dbReference type="Pfam" id="PF07331"/>
    </source>
</evidence>
<feature type="transmembrane region" description="Helical" evidence="1">
    <location>
        <begin position="38"/>
        <end position="56"/>
    </location>
</feature>
<keyword evidence="4" id="KW-1185">Reference proteome</keyword>
<evidence type="ECO:0000256" key="1">
    <source>
        <dbReference type="SAM" id="Phobius"/>
    </source>
</evidence>
<dbReference type="InterPro" id="IPR009936">
    <property type="entry name" value="DUF1468"/>
</dbReference>
<keyword evidence="1" id="KW-0472">Membrane</keyword>
<dbReference type="Pfam" id="PF07331">
    <property type="entry name" value="TctB"/>
    <property type="match status" value="1"/>
</dbReference>
<keyword evidence="1" id="KW-0812">Transmembrane</keyword>
<feature type="transmembrane region" description="Helical" evidence="1">
    <location>
        <begin position="110"/>
        <end position="134"/>
    </location>
</feature>
<reference evidence="3 4" key="1">
    <citation type="submission" date="2016-10" db="EMBL/GenBank/DDBJ databases">
        <authorList>
            <person name="de Groot N.N."/>
        </authorList>
    </citation>
    <scope>NUCLEOTIDE SEQUENCE [LARGE SCALE GENOMIC DNA]</scope>
    <source>
        <strain evidence="3 4">DSM 15345</strain>
    </source>
</reference>
<evidence type="ECO:0000313" key="3">
    <source>
        <dbReference type="EMBL" id="SDZ99277.1"/>
    </source>
</evidence>
<dbReference type="AlphaFoldDB" id="A0A1H3XIQ0"/>
<accession>A0A1H3XIQ0</accession>
<feature type="transmembrane region" description="Helical" evidence="1">
    <location>
        <begin position="77"/>
        <end position="104"/>
    </location>
</feature>
<dbReference type="RefSeq" id="WP_093249538.1">
    <property type="nucleotide sequence ID" value="NZ_FNQM01000002.1"/>
</dbReference>
<organism evidence="3 4">
    <name type="scientific">Rubrimonas cliftonensis</name>
    <dbReference type="NCBI Taxonomy" id="89524"/>
    <lineage>
        <taxon>Bacteria</taxon>
        <taxon>Pseudomonadati</taxon>
        <taxon>Pseudomonadota</taxon>
        <taxon>Alphaproteobacteria</taxon>
        <taxon>Rhodobacterales</taxon>
        <taxon>Paracoccaceae</taxon>
        <taxon>Rubrimonas</taxon>
    </lineage>
</organism>
<name>A0A1H3XIQ0_9RHOB</name>